<organism evidence="2 3">
    <name type="scientific">Flavonifractor plautii</name>
    <name type="common">Fusobacterium plautii</name>
    <dbReference type="NCBI Taxonomy" id="292800"/>
    <lineage>
        <taxon>Bacteria</taxon>
        <taxon>Bacillati</taxon>
        <taxon>Bacillota</taxon>
        <taxon>Clostridia</taxon>
        <taxon>Eubacteriales</taxon>
        <taxon>Oscillospiraceae</taxon>
        <taxon>Flavonifractor</taxon>
    </lineage>
</organism>
<gene>
    <name evidence="2" type="ORF">ERS852411_04365</name>
</gene>
<name>A0A174W7B7_FLAPL</name>
<reference evidence="2 3" key="1">
    <citation type="submission" date="2015-09" db="EMBL/GenBank/DDBJ databases">
        <authorList>
            <consortium name="Pathogen Informatics"/>
        </authorList>
    </citation>
    <scope>NUCLEOTIDE SEQUENCE [LARGE SCALE GENOMIC DNA]</scope>
    <source>
        <strain evidence="2 3">2789STDY5608854</strain>
    </source>
</reference>
<evidence type="ECO:0000313" key="3">
    <source>
        <dbReference type="Proteomes" id="UP000095746"/>
    </source>
</evidence>
<evidence type="ECO:0000256" key="1">
    <source>
        <dbReference type="SAM" id="MobiDB-lite"/>
    </source>
</evidence>
<accession>A0A174W7B7</accession>
<sequence length="73" mass="8529">MAYVMTELCKEPSIPSFDYYNGILEGYRQNGLPTQPLKQAWEHCVEEVPRETERINRSACGQLSPRRKKDRGR</sequence>
<feature type="region of interest" description="Disordered" evidence="1">
    <location>
        <begin position="51"/>
        <end position="73"/>
    </location>
</feature>
<proteinExistence type="predicted"/>
<dbReference type="EMBL" id="CYZT01001053">
    <property type="protein sequence ID" value="CUQ40328.1"/>
    <property type="molecule type" value="Genomic_DNA"/>
</dbReference>
<dbReference type="Proteomes" id="UP000095746">
    <property type="component" value="Unassembled WGS sequence"/>
</dbReference>
<protein>
    <submittedName>
        <fullName evidence="2">Uncharacterized protein</fullName>
    </submittedName>
</protein>
<dbReference type="AlphaFoldDB" id="A0A174W7B7"/>
<evidence type="ECO:0000313" key="2">
    <source>
        <dbReference type="EMBL" id="CUQ40328.1"/>
    </source>
</evidence>